<accession>A0A7M3V9N5</accession>
<proteinExistence type="predicted"/>
<gene>
    <name evidence="3" type="ORF">FJR03_01415</name>
</gene>
<keyword evidence="4" id="KW-1185">Reference proteome</keyword>
<keyword evidence="1" id="KW-0175">Coiled coil</keyword>
<dbReference type="EMBL" id="CP041165">
    <property type="protein sequence ID" value="QOP40468.1"/>
    <property type="molecule type" value="Genomic_DNA"/>
</dbReference>
<evidence type="ECO:0000313" key="3">
    <source>
        <dbReference type="EMBL" id="QOP40468.1"/>
    </source>
</evidence>
<evidence type="ECO:0000256" key="1">
    <source>
        <dbReference type="SAM" id="Coils"/>
    </source>
</evidence>
<keyword evidence="2" id="KW-0732">Signal</keyword>
<sequence length="223" mass="26209">MRKLFLLVLLSTLLFSKNPDVYAALGDVIYNNVDNISKLKDINQFSVYKDKIEKYTQKVNATKAFGFKIEQGEPNFDKKTYLSSLRALSRDNDFFLRLAKKFYEDSITTENSQLFSEIINSGLINTDEHKQEIIDYYFAHQEDINASGVIQAFLDADAGLRGKKETELKNIKSKRERELERIKQIREKDKREQEALEQKLQKELEAKKKEVREEQKRELLKTR</sequence>
<feature type="signal peptide" evidence="2">
    <location>
        <begin position="1"/>
        <end position="23"/>
    </location>
</feature>
<feature type="coiled-coil region" evidence="1">
    <location>
        <begin position="168"/>
        <end position="221"/>
    </location>
</feature>
<evidence type="ECO:0000313" key="4">
    <source>
        <dbReference type="Proteomes" id="UP000593910"/>
    </source>
</evidence>
<feature type="chain" id="PRO_5032667844" evidence="2">
    <location>
        <begin position="24"/>
        <end position="223"/>
    </location>
</feature>
<reference evidence="3 4" key="1">
    <citation type="submission" date="2019-06" db="EMBL/GenBank/DDBJ databases">
        <title>Sulfurimonas gotlandica sp. nov., a chemoautotrophic and psychrotolerant epsilonproteobacterium isolated from a pelagic redoxcline, and an emended description of the genus Sulfurimonas.</title>
        <authorList>
            <person name="Wang S."/>
            <person name="Jiang L."/>
            <person name="Shao Z."/>
        </authorList>
    </citation>
    <scope>NUCLEOTIDE SEQUENCE [LARGE SCALE GENOMIC DNA]</scope>
    <source>
        <strain evidence="3 4">B2</strain>
    </source>
</reference>
<protein>
    <submittedName>
        <fullName evidence="3">Uncharacterized protein</fullName>
    </submittedName>
</protein>
<dbReference type="Proteomes" id="UP000593910">
    <property type="component" value="Chromosome"/>
</dbReference>
<dbReference type="AlphaFoldDB" id="A0A7M3V9N5"/>
<organism evidence="3 4">
    <name type="scientific">Sulfurimonas marina</name>
    <dbReference type="NCBI Taxonomy" id="2590551"/>
    <lineage>
        <taxon>Bacteria</taxon>
        <taxon>Pseudomonadati</taxon>
        <taxon>Campylobacterota</taxon>
        <taxon>Epsilonproteobacteria</taxon>
        <taxon>Campylobacterales</taxon>
        <taxon>Sulfurimonadaceae</taxon>
        <taxon>Sulfurimonas</taxon>
    </lineage>
</organism>
<dbReference type="KEGG" id="smax:FJR03_01415"/>
<dbReference type="RefSeq" id="WP_193113893.1">
    <property type="nucleotide sequence ID" value="NZ_CP041165.1"/>
</dbReference>
<evidence type="ECO:0000256" key="2">
    <source>
        <dbReference type="SAM" id="SignalP"/>
    </source>
</evidence>
<name>A0A7M3V9N5_9BACT</name>